<dbReference type="InterPro" id="IPR036291">
    <property type="entry name" value="NAD(P)-bd_dom_sf"/>
</dbReference>
<evidence type="ECO:0000313" key="4">
    <source>
        <dbReference type="EMBL" id="MBB6634469.1"/>
    </source>
</evidence>
<dbReference type="Proteomes" id="UP000535838">
    <property type="component" value="Unassembled WGS sequence"/>
</dbReference>
<keyword evidence="2" id="KW-0812">Transmembrane</keyword>
<feature type="transmembrane region" description="Helical" evidence="2">
    <location>
        <begin position="73"/>
        <end position="94"/>
    </location>
</feature>
<sequence>MPFFLRTVMKALQARNKTVTLVVFAFILVGATVAFLLEPSTFGNWFNALYWVLTTMATVGYGDYYATSFAGKLFTMFLYLFGIGLLSMVIGKIIDGISSLSKQREAGQLSFYGSDHIVIINWSKKAQYAIDEILSFDSFLPIVVIDEMDRHPVSNRSEVHFISGDPTLEDTLEKAKIKEARAAIIFADARIDEPALVDGKTLLIASSIERLHPNIHTTAEITQDKNIKNFRHAQVNEFVLSHDAVSRLAVRSALRHGSSEIIHQLISKDIGDDIYEIPVKSEWRTYRDAFLGVLEYGATLISDRGDLGINRKLNDSIPPDARLYVVADQATYELLSK</sequence>
<dbReference type="AlphaFoldDB" id="A0A841STY1"/>
<dbReference type="PROSITE" id="PS51201">
    <property type="entry name" value="RCK_N"/>
    <property type="match status" value="1"/>
</dbReference>
<dbReference type="PANTHER" id="PTHR43833:SF9">
    <property type="entry name" value="POTASSIUM CHANNEL PROTEIN YUGO-RELATED"/>
    <property type="match status" value="1"/>
</dbReference>
<feature type="domain" description="RCK N-terminal" evidence="3">
    <location>
        <begin position="114"/>
        <end position="240"/>
    </location>
</feature>
<dbReference type="RefSeq" id="WP_185119710.1">
    <property type="nucleotide sequence ID" value="NZ_JACJVQ010000007.1"/>
</dbReference>
<evidence type="ECO:0000259" key="3">
    <source>
        <dbReference type="PROSITE" id="PS51201"/>
    </source>
</evidence>
<dbReference type="SUPFAM" id="SSF51735">
    <property type="entry name" value="NAD(P)-binding Rossmann-fold domains"/>
    <property type="match status" value="1"/>
</dbReference>
<dbReference type="Gene3D" id="3.40.50.720">
    <property type="entry name" value="NAD(P)-binding Rossmann-like Domain"/>
    <property type="match status" value="1"/>
</dbReference>
<dbReference type="GO" id="GO:0005886">
    <property type="term" value="C:plasma membrane"/>
    <property type="evidence" value="ECO:0007669"/>
    <property type="project" value="UniProtKB-SubCell"/>
</dbReference>
<dbReference type="InterPro" id="IPR003148">
    <property type="entry name" value="RCK_N"/>
</dbReference>
<keyword evidence="5" id="KW-1185">Reference proteome</keyword>
<dbReference type="PANTHER" id="PTHR43833">
    <property type="entry name" value="POTASSIUM CHANNEL PROTEIN 2-RELATED-RELATED"/>
    <property type="match status" value="1"/>
</dbReference>
<dbReference type="GO" id="GO:0006813">
    <property type="term" value="P:potassium ion transport"/>
    <property type="evidence" value="ECO:0007669"/>
    <property type="project" value="InterPro"/>
</dbReference>
<comment type="caution">
    <text evidence="4">The sequence shown here is derived from an EMBL/GenBank/DDBJ whole genome shotgun (WGS) entry which is preliminary data.</text>
</comment>
<evidence type="ECO:0000256" key="2">
    <source>
        <dbReference type="SAM" id="Phobius"/>
    </source>
</evidence>
<gene>
    <name evidence="4" type="ORF">H7B67_10120</name>
</gene>
<dbReference type="Gene3D" id="1.10.287.70">
    <property type="match status" value="1"/>
</dbReference>
<dbReference type="InterPro" id="IPR050721">
    <property type="entry name" value="Trk_Ktr_HKT_K-transport"/>
</dbReference>
<organism evidence="4 5">
    <name type="scientific">Cohnella thailandensis</name>
    <dbReference type="NCBI Taxonomy" id="557557"/>
    <lineage>
        <taxon>Bacteria</taxon>
        <taxon>Bacillati</taxon>
        <taxon>Bacillota</taxon>
        <taxon>Bacilli</taxon>
        <taxon>Bacillales</taxon>
        <taxon>Paenibacillaceae</taxon>
        <taxon>Cohnella</taxon>
    </lineage>
</organism>
<dbReference type="InterPro" id="IPR013099">
    <property type="entry name" value="K_chnl_dom"/>
</dbReference>
<keyword evidence="2" id="KW-0472">Membrane</keyword>
<accession>A0A841STY1</accession>
<evidence type="ECO:0000256" key="1">
    <source>
        <dbReference type="ARBA" id="ARBA00004651"/>
    </source>
</evidence>
<reference evidence="4 5" key="1">
    <citation type="submission" date="2020-08" db="EMBL/GenBank/DDBJ databases">
        <title>Cohnella phylogeny.</title>
        <authorList>
            <person name="Dunlap C."/>
        </authorList>
    </citation>
    <scope>NUCLEOTIDE SEQUENCE [LARGE SCALE GENOMIC DNA]</scope>
    <source>
        <strain evidence="4 5">DSM 25241</strain>
    </source>
</reference>
<keyword evidence="2" id="KW-1133">Transmembrane helix</keyword>
<comment type="subcellular location">
    <subcellularLocation>
        <location evidence="1">Cell membrane</location>
        <topology evidence="1">Multi-pass membrane protein</topology>
    </subcellularLocation>
</comment>
<dbReference type="SUPFAM" id="SSF81324">
    <property type="entry name" value="Voltage-gated potassium channels"/>
    <property type="match status" value="1"/>
</dbReference>
<name>A0A841STY1_9BACL</name>
<dbReference type="Pfam" id="PF07885">
    <property type="entry name" value="Ion_trans_2"/>
    <property type="match status" value="1"/>
</dbReference>
<dbReference type="Pfam" id="PF02254">
    <property type="entry name" value="TrkA_N"/>
    <property type="match status" value="1"/>
</dbReference>
<feature type="transmembrane region" description="Helical" evidence="2">
    <location>
        <begin position="48"/>
        <end position="66"/>
    </location>
</feature>
<dbReference type="EMBL" id="JACJVQ010000007">
    <property type="protein sequence ID" value="MBB6634469.1"/>
    <property type="molecule type" value="Genomic_DNA"/>
</dbReference>
<evidence type="ECO:0000313" key="5">
    <source>
        <dbReference type="Proteomes" id="UP000535838"/>
    </source>
</evidence>
<protein>
    <submittedName>
        <fullName evidence="4">NAD-binding protein</fullName>
    </submittedName>
</protein>
<feature type="transmembrane region" description="Helical" evidence="2">
    <location>
        <begin position="21"/>
        <end position="42"/>
    </location>
</feature>
<proteinExistence type="predicted"/>